<gene>
    <name evidence="2" type="ORF">LTRI10_LOCUS46639</name>
</gene>
<feature type="domain" description="Endonuclease/exonuclease/phosphatase" evidence="1">
    <location>
        <begin position="4"/>
        <end position="167"/>
    </location>
</feature>
<accession>A0AAV2G8D4</accession>
<dbReference type="Pfam" id="PF03372">
    <property type="entry name" value="Exo_endo_phos"/>
    <property type="match status" value="1"/>
</dbReference>
<evidence type="ECO:0000259" key="1">
    <source>
        <dbReference type="Pfam" id="PF03372"/>
    </source>
</evidence>
<dbReference type="PANTHER" id="PTHR33710:SF71">
    <property type="entry name" value="ENDONUCLEASE_EXONUCLEASE_PHOSPHATASE DOMAIN-CONTAINING PROTEIN"/>
    <property type="match status" value="1"/>
</dbReference>
<dbReference type="EMBL" id="OZ034821">
    <property type="protein sequence ID" value="CAL1406946.1"/>
    <property type="molecule type" value="Genomic_DNA"/>
</dbReference>
<dbReference type="SUPFAM" id="SSF56219">
    <property type="entry name" value="DNase I-like"/>
    <property type="match status" value="1"/>
</dbReference>
<protein>
    <recommendedName>
        <fullName evidence="1">Endonuclease/exonuclease/phosphatase domain-containing protein</fullName>
    </recommendedName>
</protein>
<proteinExistence type="predicted"/>
<evidence type="ECO:0000313" key="3">
    <source>
        <dbReference type="Proteomes" id="UP001497516"/>
    </source>
</evidence>
<keyword evidence="3" id="KW-1185">Reference proteome</keyword>
<organism evidence="2 3">
    <name type="scientific">Linum trigynum</name>
    <dbReference type="NCBI Taxonomy" id="586398"/>
    <lineage>
        <taxon>Eukaryota</taxon>
        <taxon>Viridiplantae</taxon>
        <taxon>Streptophyta</taxon>
        <taxon>Embryophyta</taxon>
        <taxon>Tracheophyta</taxon>
        <taxon>Spermatophyta</taxon>
        <taxon>Magnoliopsida</taxon>
        <taxon>eudicotyledons</taxon>
        <taxon>Gunneridae</taxon>
        <taxon>Pentapetalae</taxon>
        <taxon>rosids</taxon>
        <taxon>fabids</taxon>
        <taxon>Malpighiales</taxon>
        <taxon>Linaceae</taxon>
        <taxon>Linum</taxon>
    </lineage>
</organism>
<name>A0AAV2G8D4_9ROSI</name>
<dbReference type="PANTHER" id="PTHR33710">
    <property type="entry name" value="BNAC02G09200D PROTEIN"/>
    <property type="match status" value="1"/>
</dbReference>
<dbReference type="InterPro" id="IPR005135">
    <property type="entry name" value="Endo/exonuclease/phosphatase"/>
</dbReference>
<reference evidence="2 3" key="1">
    <citation type="submission" date="2024-04" db="EMBL/GenBank/DDBJ databases">
        <authorList>
            <person name="Fracassetti M."/>
        </authorList>
    </citation>
    <scope>NUCLEOTIDE SEQUENCE [LARGE SCALE GENOMIC DNA]</scope>
</reference>
<sequence length="365" mass="40976">MFNSFSGGSGLAVAWSESVACTVLDATPSYLVVECQHPPLGKFAVIFVHLSCDVGARQVQLNEIIMFVLSCPLPLFVAGDFNCLLSMADKVGGRPLAPAALDQLGDFLHATNLTNLGCIGSPYTWSNRQSGSKQILERLDRCLANNLVLCSWPDVQVHHLTDLGSDHRMLLIRFTKTPESRPRRFQFDKRWTTNPEVPGIFETAWAKRVQGTTQFRVQTQLKHLRHDLVGWASKGTSNSARQIRTLRQTIEEARESPVVDLDHIKALENQLGGAYKQEEAFWKQKSRVGRLRKGDANTGFFHLTTMQRRRRNAILTLCDDEGVVHTQEDAKANVAITFYQRLFTSNGSDPRDFVRQLGLPRVVDD</sequence>
<evidence type="ECO:0000313" key="2">
    <source>
        <dbReference type="EMBL" id="CAL1406946.1"/>
    </source>
</evidence>
<dbReference type="GO" id="GO:0003824">
    <property type="term" value="F:catalytic activity"/>
    <property type="evidence" value="ECO:0007669"/>
    <property type="project" value="InterPro"/>
</dbReference>
<dbReference type="Proteomes" id="UP001497516">
    <property type="component" value="Chromosome 8"/>
</dbReference>
<dbReference type="InterPro" id="IPR036691">
    <property type="entry name" value="Endo/exonu/phosph_ase_sf"/>
</dbReference>
<dbReference type="AlphaFoldDB" id="A0AAV2G8D4"/>
<dbReference type="Gene3D" id="3.60.10.10">
    <property type="entry name" value="Endonuclease/exonuclease/phosphatase"/>
    <property type="match status" value="1"/>
</dbReference>